<keyword evidence="7" id="KW-0862">Zinc</keyword>
<dbReference type="Proteomes" id="UP000296201">
    <property type="component" value="Chromosome"/>
</dbReference>
<evidence type="ECO:0000256" key="8">
    <source>
        <dbReference type="SAM" id="Phobius"/>
    </source>
</evidence>
<feature type="transmembrane region" description="Helical" evidence="8">
    <location>
        <begin position="187"/>
        <end position="207"/>
    </location>
</feature>
<dbReference type="Pfam" id="PF03006">
    <property type="entry name" value="HlyIII"/>
    <property type="match status" value="1"/>
</dbReference>
<organism evidence="9 10">
    <name type="scientific">Hydrogenovibrio crunogenus</name>
    <dbReference type="NCBI Taxonomy" id="39765"/>
    <lineage>
        <taxon>Bacteria</taxon>
        <taxon>Pseudomonadati</taxon>
        <taxon>Pseudomonadota</taxon>
        <taxon>Gammaproteobacteria</taxon>
        <taxon>Thiotrichales</taxon>
        <taxon>Piscirickettsiaceae</taxon>
        <taxon>Hydrogenovibrio</taxon>
    </lineage>
</organism>
<dbReference type="InterPro" id="IPR004254">
    <property type="entry name" value="AdipoR/HlyIII-related"/>
</dbReference>
<name>A0A4P7NZA9_9GAMM</name>
<comment type="similarity">
    <text evidence="2">Belongs to the UPF0073 (Hly-III) family.</text>
</comment>
<dbReference type="EMBL" id="CP032096">
    <property type="protein sequence ID" value="QBZ83097.1"/>
    <property type="molecule type" value="Genomic_DNA"/>
</dbReference>
<keyword evidence="10" id="KW-1185">Reference proteome</keyword>
<dbReference type="GO" id="GO:0140911">
    <property type="term" value="F:pore-forming activity"/>
    <property type="evidence" value="ECO:0007669"/>
    <property type="project" value="InterPro"/>
</dbReference>
<dbReference type="OrthoDB" id="9813689at2"/>
<feature type="transmembrane region" description="Helical" evidence="8">
    <location>
        <begin position="127"/>
        <end position="144"/>
    </location>
</feature>
<evidence type="ECO:0000256" key="5">
    <source>
        <dbReference type="ARBA" id="ARBA00022989"/>
    </source>
</evidence>
<evidence type="ECO:0000313" key="9">
    <source>
        <dbReference type="EMBL" id="QBZ83097.1"/>
    </source>
</evidence>
<dbReference type="GO" id="GO:0005886">
    <property type="term" value="C:plasma membrane"/>
    <property type="evidence" value="ECO:0007669"/>
    <property type="project" value="UniProtKB-SubCell"/>
</dbReference>
<feature type="transmembrane region" description="Helical" evidence="8">
    <location>
        <begin position="38"/>
        <end position="56"/>
    </location>
</feature>
<accession>A0A4P7NZA9</accession>
<evidence type="ECO:0000256" key="2">
    <source>
        <dbReference type="ARBA" id="ARBA00008488"/>
    </source>
</evidence>
<dbReference type="NCBIfam" id="TIGR01065">
    <property type="entry name" value="hlyIII"/>
    <property type="match status" value="1"/>
</dbReference>
<proteinExistence type="inferred from homology"/>
<keyword evidence="7" id="KW-0479">Metal-binding</keyword>
<feature type="transmembrane region" description="Helical" evidence="8">
    <location>
        <begin position="101"/>
        <end position="120"/>
    </location>
</feature>
<comment type="subcellular location">
    <subcellularLocation>
        <location evidence="1">Cell membrane</location>
        <topology evidence="1">Multi-pass membrane protein</topology>
    </subcellularLocation>
</comment>
<dbReference type="AlphaFoldDB" id="A0A4P7NZA9"/>
<evidence type="ECO:0000256" key="7">
    <source>
        <dbReference type="PIRSR" id="PIRSR604254-1"/>
    </source>
</evidence>
<feature type="transmembrane region" description="Helical" evidence="8">
    <location>
        <begin position="77"/>
        <end position="95"/>
    </location>
</feature>
<feature type="transmembrane region" description="Helical" evidence="8">
    <location>
        <begin position="156"/>
        <end position="175"/>
    </location>
</feature>
<evidence type="ECO:0000256" key="3">
    <source>
        <dbReference type="ARBA" id="ARBA00022475"/>
    </source>
</evidence>
<evidence type="ECO:0000256" key="6">
    <source>
        <dbReference type="ARBA" id="ARBA00023136"/>
    </source>
</evidence>
<gene>
    <name evidence="9" type="ORF">GHNINEIG_01138</name>
</gene>
<keyword evidence="6 8" id="KW-0472">Membrane</keyword>
<sequence length="208" mass="23282">MYDSEKFNSISHLVGAIFSIMGLGALLTVSFYEQNLLLFIGFLTFGLTLVMLYIFSTLYHSLRAPYAKRVFQKLDHVAIYLLIAGTYTPFTLVTLIDSSGISMLIAVWSLALIGISLDLFVKNRIELIQIAIYLIMGWLVVVDFSELQQALPAAGIFWLTAGGIAYTVGITFYVLDHQNRLRHAHGIWHLFVLAGSISHFIAIIGYVR</sequence>
<evidence type="ECO:0000313" key="10">
    <source>
        <dbReference type="Proteomes" id="UP000296201"/>
    </source>
</evidence>
<protein>
    <submittedName>
        <fullName evidence="9">Hemolysin D</fullName>
    </submittedName>
</protein>
<feature type="binding site" evidence="7">
    <location>
        <position position="189"/>
    </location>
    <ligand>
        <name>Zn(2+)</name>
        <dbReference type="ChEBI" id="CHEBI:29105"/>
    </ligand>
</feature>
<feature type="transmembrane region" description="Helical" evidence="8">
    <location>
        <begin position="12"/>
        <end position="32"/>
    </location>
</feature>
<keyword evidence="3" id="KW-1003">Cell membrane</keyword>
<keyword evidence="4 8" id="KW-0812">Transmembrane</keyword>
<dbReference type="GO" id="GO:0046872">
    <property type="term" value="F:metal ion binding"/>
    <property type="evidence" value="ECO:0007669"/>
    <property type="project" value="UniProtKB-KW"/>
</dbReference>
<evidence type="ECO:0000256" key="1">
    <source>
        <dbReference type="ARBA" id="ARBA00004651"/>
    </source>
</evidence>
<dbReference type="RefSeq" id="WP_135795747.1">
    <property type="nucleotide sequence ID" value="NZ_CP032096.1"/>
</dbReference>
<reference evidence="9 10" key="1">
    <citation type="submission" date="2018-08" db="EMBL/GenBank/DDBJ databases">
        <title>Horizontal acquisition of hydrogen conversion ability and other habitat adaptations in Hydrogenovibrio crunogenus strains.</title>
        <authorList>
            <person name="Gonnella G."/>
            <person name="Adam N."/>
            <person name="Perner M."/>
        </authorList>
    </citation>
    <scope>NUCLEOTIDE SEQUENCE [LARGE SCALE GENOMIC DNA]</scope>
    <source>
        <strain evidence="9 10">SP-41</strain>
    </source>
</reference>
<evidence type="ECO:0000256" key="4">
    <source>
        <dbReference type="ARBA" id="ARBA00022692"/>
    </source>
</evidence>
<feature type="binding site" evidence="7">
    <location>
        <position position="60"/>
    </location>
    <ligand>
        <name>Zn(2+)</name>
        <dbReference type="ChEBI" id="CHEBI:29105"/>
    </ligand>
</feature>
<keyword evidence="5 8" id="KW-1133">Transmembrane helix</keyword>
<feature type="binding site" evidence="7">
    <location>
        <position position="185"/>
    </location>
    <ligand>
        <name>Zn(2+)</name>
        <dbReference type="ChEBI" id="CHEBI:29105"/>
    </ligand>
</feature>
<dbReference type="PANTHER" id="PTHR20855:SF3">
    <property type="entry name" value="LD03007P"/>
    <property type="match status" value="1"/>
</dbReference>
<dbReference type="InterPro" id="IPR005744">
    <property type="entry name" value="Hy-lIII"/>
</dbReference>
<dbReference type="PANTHER" id="PTHR20855">
    <property type="entry name" value="ADIPOR/PROGESTIN RECEPTOR-RELATED"/>
    <property type="match status" value="1"/>
</dbReference>